<evidence type="ECO:0000313" key="2">
    <source>
        <dbReference type="Proteomes" id="UP000654075"/>
    </source>
</evidence>
<comment type="caution">
    <text evidence="1">The sequence shown here is derived from an EMBL/GenBank/DDBJ whole genome shotgun (WGS) entry which is preliminary data.</text>
</comment>
<reference evidence="1" key="1">
    <citation type="submission" date="2021-02" db="EMBL/GenBank/DDBJ databases">
        <authorList>
            <person name="Dougan E. K."/>
            <person name="Rhodes N."/>
            <person name="Thang M."/>
            <person name="Chan C."/>
        </authorList>
    </citation>
    <scope>NUCLEOTIDE SEQUENCE</scope>
</reference>
<protein>
    <submittedName>
        <fullName evidence="1">Uncharacterized protein</fullName>
    </submittedName>
</protein>
<gene>
    <name evidence="1" type="ORF">PGLA1383_LOCUS20453</name>
</gene>
<proteinExistence type="predicted"/>
<keyword evidence="2" id="KW-1185">Reference proteome</keyword>
<sequence length="131" mass="15068">VTLALSSDAVEAAHWALFTDLASSCARQPDFEETLCKSYLAWRQQPLPAWVEMKIKASQSLGSEAWRCDLCSFLHHRPEVRAQPEQCHEPRIKLREAMLLLQQPSDTALAAWKKEREEEAWNEMHEAPWPA</sequence>
<name>A0A813EMF8_POLGL</name>
<evidence type="ECO:0000313" key="1">
    <source>
        <dbReference type="EMBL" id="CAE8602197.1"/>
    </source>
</evidence>
<dbReference type="EMBL" id="CAJNNV010013973">
    <property type="protein sequence ID" value="CAE8602197.1"/>
    <property type="molecule type" value="Genomic_DNA"/>
</dbReference>
<organism evidence="1 2">
    <name type="scientific">Polarella glacialis</name>
    <name type="common">Dinoflagellate</name>
    <dbReference type="NCBI Taxonomy" id="89957"/>
    <lineage>
        <taxon>Eukaryota</taxon>
        <taxon>Sar</taxon>
        <taxon>Alveolata</taxon>
        <taxon>Dinophyceae</taxon>
        <taxon>Suessiales</taxon>
        <taxon>Suessiaceae</taxon>
        <taxon>Polarella</taxon>
    </lineage>
</organism>
<dbReference type="Proteomes" id="UP000654075">
    <property type="component" value="Unassembled WGS sequence"/>
</dbReference>
<dbReference type="AlphaFoldDB" id="A0A813EMF8"/>
<accession>A0A813EMF8</accession>
<feature type="non-terminal residue" evidence="1">
    <location>
        <position position="1"/>
    </location>
</feature>